<evidence type="ECO:0000313" key="2">
    <source>
        <dbReference type="Proteomes" id="UP000821845"/>
    </source>
</evidence>
<evidence type="ECO:0000313" key="1">
    <source>
        <dbReference type="EMBL" id="KAH6941306.1"/>
    </source>
</evidence>
<gene>
    <name evidence="1" type="ORF">HPB50_016079</name>
</gene>
<dbReference type="EMBL" id="CM023491">
    <property type="protein sequence ID" value="KAH6941306.1"/>
    <property type="molecule type" value="Genomic_DNA"/>
</dbReference>
<sequence>MDKVKIFRITAMDEAGKEIVKGEFMIPDTAKELVMHLACGDAKMAAVMNKDDTKEQGPNVELTWKPAAGVKGKVKFVLAGGLEADKYFMTESTTIDAPTTTNGGGPEKGAPTKAPTKAAASSTGLSAWLVVVASGLFVALGLGRNMSAN</sequence>
<proteinExistence type="predicted"/>
<dbReference type="Proteomes" id="UP000821845">
    <property type="component" value="Chromosome 11"/>
</dbReference>
<organism evidence="1 2">
    <name type="scientific">Hyalomma asiaticum</name>
    <name type="common">Tick</name>
    <dbReference type="NCBI Taxonomy" id="266040"/>
    <lineage>
        <taxon>Eukaryota</taxon>
        <taxon>Metazoa</taxon>
        <taxon>Ecdysozoa</taxon>
        <taxon>Arthropoda</taxon>
        <taxon>Chelicerata</taxon>
        <taxon>Arachnida</taxon>
        <taxon>Acari</taxon>
        <taxon>Parasitiformes</taxon>
        <taxon>Ixodida</taxon>
        <taxon>Ixodoidea</taxon>
        <taxon>Ixodidae</taxon>
        <taxon>Hyalomminae</taxon>
        <taxon>Hyalomma</taxon>
    </lineage>
</organism>
<keyword evidence="2" id="KW-1185">Reference proteome</keyword>
<reference evidence="1" key="1">
    <citation type="submission" date="2020-05" db="EMBL/GenBank/DDBJ databases">
        <title>Large-scale comparative analyses of tick genomes elucidate their genetic diversity and vector capacities.</title>
        <authorList>
            <person name="Jia N."/>
            <person name="Wang J."/>
            <person name="Shi W."/>
            <person name="Du L."/>
            <person name="Sun Y."/>
            <person name="Zhan W."/>
            <person name="Jiang J."/>
            <person name="Wang Q."/>
            <person name="Zhang B."/>
            <person name="Ji P."/>
            <person name="Sakyi L.B."/>
            <person name="Cui X."/>
            <person name="Yuan T."/>
            <person name="Jiang B."/>
            <person name="Yang W."/>
            <person name="Lam T.T.-Y."/>
            <person name="Chang Q."/>
            <person name="Ding S."/>
            <person name="Wang X."/>
            <person name="Zhu J."/>
            <person name="Ruan X."/>
            <person name="Zhao L."/>
            <person name="Wei J."/>
            <person name="Que T."/>
            <person name="Du C."/>
            <person name="Cheng J."/>
            <person name="Dai P."/>
            <person name="Han X."/>
            <person name="Huang E."/>
            <person name="Gao Y."/>
            <person name="Liu J."/>
            <person name="Shao H."/>
            <person name="Ye R."/>
            <person name="Li L."/>
            <person name="Wei W."/>
            <person name="Wang X."/>
            <person name="Wang C."/>
            <person name="Yang T."/>
            <person name="Huo Q."/>
            <person name="Li W."/>
            <person name="Guo W."/>
            <person name="Chen H."/>
            <person name="Zhou L."/>
            <person name="Ni X."/>
            <person name="Tian J."/>
            <person name="Zhou Y."/>
            <person name="Sheng Y."/>
            <person name="Liu T."/>
            <person name="Pan Y."/>
            <person name="Xia L."/>
            <person name="Li J."/>
            <person name="Zhao F."/>
            <person name="Cao W."/>
        </authorList>
    </citation>
    <scope>NUCLEOTIDE SEQUENCE</scope>
    <source>
        <strain evidence="1">Hyas-2018</strain>
    </source>
</reference>
<name>A0ACB7T4X9_HYAAI</name>
<protein>
    <submittedName>
        <fullName evidence="1">Uncharacterized protein</fullName>
    </submittedName>
</protein>
<comment type="caution">
    <text evidence="1">The sequence shown here is derived from an EMBL/GenBank/DDBJ whole genome shotgun (WGS) entry which is preliminary data.</text>
</comment>
<accession>A0ACB7T4X9</accession>